<organism evidence="1 2">
    <name type="scientific">Musa troglodytarum</name>
    <name type="common">fe'i banana</name>
    <dbReference type="NCBI Taxonomy" id="320322"/>
    <lineage>
        <taxon>Eukaryota</taxon>
        <taxon>Viridiplantae</taxon>
        <taxon>Streptophyta</taxon>
        <taxon>Embryophyta</taxon>
        <taxon>Tracheophyta</taxon>
        <taxon>Spermatophyta</taxon>
        <taxon>Magnoliopsida</taxon>
        <taxon>Liliopsida</taxon>
        <taxon>Zingiberales</taxon>
        <taxon>Musaceae</taxon>
        <taxon>Musa</taxon>
    </lineage>
</organism>
<evidence type="ECO:0000313" key="2">
    <source>
        <dbReference type="Proteomes" id="UP001055439"/>
    </source>
</evidence>
<keyword evidence="2" id="KW-1185">Reference proteome</keyword>
<accession>A0A9E7IA06</accession>
<dbReference type="EMBL" id="CP097511">
    <property type="protein sequence ID" value="URE49150.1"/>
    <property type="molecule type" value="Genomic_DNA"/>
</dbReference>
<dbReference type="Proteomes" id="UP001055439">
    <property type="component" value="Chromosome 9"/>
</dbReference>
<gene>
    <name evidence="1" type="ORF">MUK42_33013</name>
</gene>
<protein>
    <submittedName>
        <fullName evidence="1">Uncharacterized protein</fullName>
    </submittedName>
</protein>
<reference evidence="1" key="1">
    <citation type="submission" date="2022-05" db="EMBL/GenBank/DDBJ databases">
        <title>The Musa troglodytarum L. genome provides insights into the mechanism of non-climacteric behaviour and enrichment of carotenoids.</title>
        <authorList>
            <person name="Wang J."/>
        </authorList>
    </citation>
    <scope>NUCLEOTIDE SEQUENCE</scope>
    <source>
        <tissue evidence="1">Leaf</tissue>
    </source>
</reference>
<proteinExistence type="predicted"/>
<name>A0A9E7IA06_9LILI</name>
<evidence type="ECO:0000313" key="1">
    <source>
        <dbReference type="EMBL" id="URE49150.1"/>
    </source>
</evidence>
<dbReference type="AlphaFoldDB" id="A0A9E7IA06"/>
<sequence>MIHVNNVEVNPQRGIVFVERGGSGSQILEIPEALNLRLDGRSIGTFSGGSVESLLDLAVPTRRIPNLTLKVADGP</sequence>